<keyword evidence="14" id="KW-1185">Reference proteome</keyword>
<keyword evidence="9 11" id="KW-0472">Membrane</keyword>
<evidence type="ECO:0000256" key="5">
    <source>
        <dbReference type="ARBA" id="ARBA00022692"/>
    </source>
</evidence>
<evidence type="ECO:0000256" key="6">
    <source>
        <dbReference type="ARBA" id="ARBA00022781"/>
    </source>
</evidence>
<feature type="transmembrane region" description="Helical" evidence="11">
    <location>
        <begin position="287"/>
        <end position="312"/>
    </location>
</feature>
<keyword evidence="8 11" id="KW-0406">Ion transport</keyword>
<dbReference type="EMBL" id="JADFFM010000002">
    <property type="protein sequence ID" value="MBE9667453.1"/>
    <property type="molecule type" value="Genomic_DNA"/>
</dbReference>
<keyword evidence="7 11" id="KW-1133">Transmembrane helix</keyword>
<evidence type="ECO:0000256" key="11">
    <source>
        <dbReference type="HAMAP-Rule" id="MF_01393"/>
    </source>
</evidence>
<evidence type="ECO:0000256" key="3">
    <source>
        <dbReference type="ARBA" id="ARBA00022448"/>
    </source>
</evidence>
<keyword evidence="10 11" id="KW-0066">ATP synthesis</keyword>
<dbReference type="Gene3D" id="1.20.120.220">
    <property type="entry name" value="ATP synthase, F0 complex, subunit A"/>
    <property type="match status" value="1"/>
</dbReference>
<comment type="similarity">
    <text evidence="2 11 12">Belongs to the ATPase A chain family.</text>
</comment>
<evidence type="ECO:0000256" key="10">
    <source>
        <dbReference type="ARBA" id="ARBA00023310"/>
    </source>
</evidence>
<feature type="transmembrane region" description="Helical" evidence="11">
    <location>
        <begin position="229"/>
        <end position="247"/>
    </location>
</feature>
<dbReference type="HAMAP" id="MF_01393">
    <property type="entry name" value="ATP_synth_a_bact"/>
    <property type="match status" value="1"/>
</dbReference>
<dbReference type="InterPro" id="IPR045083">
    <property type="entry name" value="ATP_synth_F0_asu_bact/mt"/>
</dbReference>
<dbReference type="CDD" id="cd00310">
    <property type="entry name" value="ATP-synt_Fo_a_6"/>
    <property type="match status" value="1"/>
</dbReference>
<evidence type="ECO:0000256" key="9">
    <source>
        <dbReference type="ARBA" id="ARBA00023136"/>
    </source>
</evidence>
<keyword evidence="6 11" id="KW-0375">Hydrogen ion transport</keyword>
<dbReference type="PANTHER" id="PTHR11410">
    <property type="entry name" value="ATP SYNTHASE SUBUNIT A"/>
    <property type="match status" value="1"/>
</dbReference>
<dbReference type="PRINTS" id="PR00123">
    <property type="entry name" value="ATPASEA"/>
</dbReference>
<name>A0ABR9XKE9_9SPHI</name>
<dbReference type="Pfam" id="PF00119">
    <property type="entry name" value="ATP-synt_A"/>
    <property type="match status" value="1"/>
</dbReference>
<keyword evidence="5 11" id="KW-0812">Transmembrane</keyword>
<keyword evidence="3 11" id="KW-0813">Transport</keyword>
<protein>
    <recommendedName>
        <fullName evidence="11 12">ATP synthase subunit a</fullName>
    </recommendedName>
    <alternativeName>
        <fullName evidence="11">ATP synthase F0 sector subunit a</fullName>
    </alternativeName>
    <alternativeName>
        <fullName evidence="11">F-ATPase subunit 6</fullName>
    </alternativeName>
</protein>
<keyword evidence="4 11" id="KW-0138">CF(0)</keyword>
<proteinExistence type="inferred from homology"/>
<feature type="transmembrane region" description="Helical" evidence="11">
    <location>
        <begin position="142"/>
        <end position="162"/>
    </location>
</feature>
<feature type="transmembrane region" description="Helical" evidence="11">
    <location>
        <begin position="259"/>
        <end position="281"/>
    </location>
</feature>
<gene>
    <name evidence="11 13" type="primary">atpB</name>
    <name evidence="13" type="ORF">IRJ18_13860</name>
</gene>
<feature type="transmembrane region" description="Helical" evidence="11">
    <location>
        <begin position="333"/>
        <end position="355"/>
    </location>
</feature>
<evidence type="ECO:0000256" key="12">
    <source>
        <dbReference type="RuleBase" id="RU000483"/>
    </source>
</evidence>
<evidence type="ECO:0000313" key="14">
    <source>
        <dbReference type="Proteomes" id="UP000632774"/>
    </source>
</evidence>
<dbReference type="InterPro" id="IPR035908">
    <property type="entry name" value="F0_ATP_A_sf"/>
</dbReference>
<dbReference type="SUPFAM" id="SSF81336">
    <property type="entry name" value="F1F0 ATP synthase subunit A"/>
    <property type="match status" value="1"/>
</dbReference>
<sequence>MYNGSILNLKNFKLSLFSAFFVMLALFPVLGFGQEKTAGEPKKEVDTKDIIFEHIGDSHSWTMLGEHALPLPIILYTDKGLEIFSSAKIKSEGEEAPLHVYQGNHYSYALEKDKVKVVDAAGKVDEAATKKVWDFSITRNVASMWMGMIILILIFGSISSAYKKRQGKAPKGLQSFLEPIILFVRDDVAIPNIGVKHTKYMPLLLTIFFFILINNLLGLIPIFPGGFNLTGNIAVTLTLSVIVLIVINFSGNKYYWKHVFAPDIPLWLYPIMVPVEIIGIISKPFALMIRLFANITAGHIIVLSLISLIYIFKSMWMASVSVPFVVFMDCIELLVAFLQAFIFTMLSALFIGMAVDDHKH</sequence>
<organism evidence="13 14">
    <name type="scientific">Mucilaginibacter boryungensis</name>
    <dbReference type="NCBI Taxonomy" id="768480"/>
    <lineage>
        <taxon>Bacteria</taxon>
        <taxon>Pseudomonadati</taxon>
        <taxon>Bacteroidota</taxon>
        <taxon>Sphingobacteriia</taxon>
        <taxon>Sphingobacteriales</taxon>
        <taxon>Sphingobacteriaceae</taxon>
        <taxon>Mucilaginibacter</taxon>
    </lineage>
</organism>
<feature type="transmembrane region" description="Helical" evidence="11">
    <location>
        <begin position="203"/>
        <end position="223"/>
    </location>
</feature>
<dbReference type="NCBIfam" id="TIGR01131">
    <property type="entry name" value="ATP_synt_6_or_A"/>
    <property type="match status" value="1"/>
</dbReference>
<evidence type="ECO:0000256" key="7">
    <source>
        <dbReference type="ARBA" id="ARBA00022989"/>
    </source>
</evidence>
<dbReference type="InterPro" id="IPR000568">
    <property type="entry name" value="ATP_synth_F0_asu"/>
</dbReference>
<evidence type="ECO:0000256" key="1">
    <source>
        <dbReference type="ARBA" id="ARBA00004141"/>
    </source>
</evidence>
<comment type="function">
    <text evidence="11 12">Key component of the proton channel; it plays a direct role in the translocation of protons across the membrane.</text>
</comment>
<dbReference type="Proteomes" id="UP000632774">
    <property type="component" value="Unassembled WGS sequence"/>
</dbReference>
<evidence type="ECO:0000256" key="8">
    <source>
        <dbReference type="ARBA" id="ARBA00023065"/>
    </source>
</evidence>
<evidence type="ECO:0000256" key="4">
    <source>
        <dbReference type="ARBA" id="ARBA00022547"/>
    </source>
</evidence>
<keyword evidence="11" id="KW-1003">Cell membrane</keyword>
<comment type="subcellular location">
    <subcellularLocation>
        <location evidence="11 12">Cell membrane</location>
        <topology evidence="11 12">Multi-pass membrane protein</topology>
    </subcellularLocation>
    <subcellularLocation>
        <location evidence="1">Membrane</location>
        <topology evidence="1">Multi-pass membrane protein</topology>
    </subcellularLocation>
</comment>
<reference evidence="13 14" key="1">
    <citation type="submission" date="2020-10" db="EMBL/GenBank/DDBJ databases">
        <title>Mucilaginibacter mali sp. nov., isolated from rhizosphere soil of apple orchard.</title>
        <authorList>
            <person name="Lee J.-S."/>
            <person name="Kim H.S."/>
            <person name="Kim J.-S."/>
        </authorList>
    </citation>
    <scope>NUCLEOTIDE SEQUENCE [LARGE SCALE GENOMIC DNA]</scope>
    <source>
        <strain evidence="13 14">KCTC 23157</strain>
    </source>
</reference>
<comment type="caution">
    <text evidence="13">The sequence shown here is derived from an EMBL/GenBank/DDBJ whole genome shotgun (WGS) entry which is preliminary data.</text>
</comment>
<dbReference type="PANTHER" id="PTHR11410:SF0">
    <property type="entry name" value="ATP SYNTHASE SUBUNIT A"/>
    <property type="match status" value="1"/>
</dbReference>
<evidence type="ECO:0000256" key="2">
    <source>
        <dbReference type="ARBA" id="ARBA00006810"/>
    </source>
</evidence>
<accession>A0ABR9XKE9</accession>
<feature type="transmembrane region" description="Helical" evidence="11">
    <location>
        <begin position="12"/>
        <end position="33"/>
    </location>
</feature>
<evidence type="ECO:0000313" key="13">
    <source>
        <dbReference type="EMBL" id="MBE9667453.1"/>
    </source>
</evidence>